<evidence type="ECO:0000313" key="3">
    <source>
        <dbReference type="Proteomes" id="UP001204524"/>
    </source>
</evidence>
<protein>
    <submittedName>
        <fullName evidence="2">PIN domain-containing protein</fullName>
    </submittedName>
</protein>
<dbReference type="Proteomes" id="UP001204524">
    <property type="component" value="Unassembled WGS sequence"/>
</dbReference>
<evidence type="ECO:0000259" key="1">
    <source>
        <dbReference type="Pfam" id="PF16289"/>
    </source>
</evidence>
<reference evidence="2 3" key="1">
    <citation type="submission" date="2022-06" db="EMBL/GenBank/DDBJ databases">
        <authorList>
            <person name="So Y."/>
        </authorList>
    </citation>
    <scope>NUCLEOTIDE SEQUENCE [LARGE SCALE GENOMIC DNA]</scope>
    <source>
        <strain evidence="2 3">STR3</strain>
    </source>
</reference>
<comment type="caution">
    <text evidence="2">The sequence shown here is derived from an EMBL/GenBank/DDBJ whole genome shotgun (WGS) entry which is preliminary data.</text>
</comment>
<name>A0ABT1KTF0_9ACTN</name>
<dbReference type="EMBL" id="JANARS010000001">
    <property type="protein sequence ID" value="MCP3420323.1"/>
    <property type="molecule type" value="Genomic_DNA"/>
</dbReference>
<accession>A0ABT1KTF0</accession>
<dbReference type="RefSeq" id="WP_254179567.1">
    <property type="nucleotide sequence ID" value="NZ_JANARS010000001.1"/>
</dbReference>
<gene>
    <name evidence="2" type="ORF">NCI01_00800</name>
</gene>
<evidence type="ECO:0000313" key="2">
    <source>
        <dbReference type="EMBL" id="MCP3420323.1"/>
    </source>
</evidence>
<keyword evidence="3" id="KW-1185">Reference proteome</keyword>
<organism evidence="2 3">
    <name type="scientific">Nocardioides pinisoli</name>
    <dbReference type="NCBI Taxonomy" id="2950279"/>
    <lineage>
        <taxon>Bacteria</taxon>
        <taxon>Bacillati</taxon>
        <taxon>Actinomycetota</taxon>
        <taxon>Actinomycetes</taxon>
        <taxon>Propionibacteriales</taxon>
        <taxon>Nocardioidaceae</taxon>
        <taxon>Nocardioides</taxon>
    </lineage>
</organism>
<feature type="domain" description="DUF4935" evidence="1">
    <location>
        <begin position="8"/>
        <end position="182"/>
    </location>
</feature>
<sequence length="418" mass="46661">MSDPELLIIVDATALHRDWTMAGLRWEQMWSLTTRELVALAVPQVVAMEASRQFIEHTHATHMKAYQHGVELAKQHRRLSDAGVPISSGYVVAIDPAPEELSRASVTTAIERKVRESGGEVLPMPQVPHLAVVNRDLDRRKPFQPSGKGYRDALVWETLVERVSRCHEGQLVIFVTANAGDYLDKPGVLAAELAADLPEDLRPNFRVVPDLQALLTDKVVVSLLAAVHDAQTAVIAESPSVELSWAPDEAEQAVSAAIALAWHATRLAGSRVSSRRQDDLGWLDFTRIDFPNDFWEIEIDDVVPYEQTAKWRVYDVHADGSLSIEAEVMADIGFEGQMSAAFFYNNELPHVIEIEAYPEDEVVRVGLGNTVWLHFRAVADGSTRRVTEIEFDRAEQVLDHERSEWYPVLFPPHGSSPS</sequence>
<dbReference type="InterPro" id="IPR032557">
    <property type="entry name" value="DUF4935"/>
</dbReference>
<proteinExistence type="predicted"/>
<dbReference type="Pfam" id="PF16289">
    <property type="entry name" value="PIN_12"/>
    <property type="match status" value="1"/>
</dbReference>